<organism evidence="1 2">
    <name type="scientific">Orenia metallireducens</name>
    <dbReference type="NCBI Taxonomy" id="1413210"/>
    <lineage>
        <taxon>Bacteria</taxon>
        <taxon>Bacillati</taxon>
        <taxon>Bacillota</taxon>
        <taxon>Clostridia</taxon>
        <taxon>Halanaerobiales</taxon>
        <taxon>Halobacteroidaceae</taxon>
        <taxon>Orenia</taxon>
    </lineage>
</organism>
<dbReference type="OrthoDB" id="2376725at2"/>
<reference evidence="2" key="1">
    <citation type="submission" date="2016-07" db="EMBL/GenBank/DDBJ databases">
        <authorList>
            <person name="Florea S."/>
            <person name="Webb J.S."/>
            <person name="Jaromczyk J."/>
            <person name="Schardl C.L."/>
        </authorList>
    </citation>
    <scope>NUCLEOTIDE SEQUENCE [LARGE SCALE GENOMIC DNA]</scope>
    <source>
        <strain evidence="2">Z6</strain>
    </source>
</reference>
<reference evidence="1 2" key="2">
    <citation type="submission" date="2016-08" db="EMBL/GenBank/DDBJ databases">
        <title>Orenia metallireducens sp. nov. strain Z6, a Novel Metal-reducing Firmicute from the Deep Subsurface.</title>
        <authorList>
            <person name="Maxim B.I."/>
            <person name="Kenneth K."/>
            <person name="Flynn T.M."/>
            <person name="Oloughlin E.J."/>
            <person name="Locke R.A."/>
            <person name="Weber J.R."/>
            <person name="Egan S.M."/>
            <person name="Mackie R.I."/>
            <person name="Cann I.K."/>
        </authorList>
    </citation>
    <scope>NUCLEOTIDE SEQUENCE [LARGE SCALE GENOMIC DNA]</scope>
    <source>
        <strain evidence="1 2">Z6</strain>
    </source>
</reference>
<sequence>MANEVEHFLKYGGVKFRYNAPEREVWKFVNSLPPEKRESIAEVSQILAEKGYIDLKPDFSTIDRELLDAQLEENRRI</sequence>
<dbReference type="Proteomes" id="UP000093514">
    <property type="component" value="Unassembled WGS sequence"/>
</dbReference>
<dbReference type="EMBL" id="LWDV01000009">
    <property type="protein sequence ID" value="OCL26192.1"/>
    <property type="molecule type" value="Genomic_DNA"/>
</dbReference>
<dbReference type="AlphaFoldDB" id="A0A1C0A7I6"/>
<gene>
    <name evidence="1" type="ORF">U472_09260</name>
</gene>
<protein>
    <submittedName>
        <fullName evidence="1">Uncharacterized protein</fullName>
    </submittedName>
</protein>
<accession>A0A1C0A7I6</accession>
<evidence type="ECO:0000313" key="1">
    <source>
        <dbReference type="EMBL" id="OCL26192.1"/>
    </source>
</evidence>
<comment type="caution">
    <text evidence="1">The sequence shown here is derived from an EMBL/GenBank/DDBJ whole genome shotgun (WGS) entry which is preliminary data.</text>
</comment>
<proteinExistence type="predicted"/>
<name>A0A1C0A7I6_9FIRM</name>
<dbReference type="RefSeq" id="WP_068717765.1">
    <property type="nucleotide sequence ID" value="NZ_LWDV01000009.1"/>
</dbReference>
<keyword evidence="2" id="KW-1185">Reference proteome</keyword>
<evidence type="ECO:0000313" key="2">
    <source>
        <dbReference type="Proteomes" id="UP000093514"/>
    </source>
</evidence>